<evidence type="ECO:0000313" key="2">
    <source>
        <dbReference type="EMBL" id="VFK26534.1"/>
    </source>
</evidence>
<organism evidence="2">
    <name type="scientific">Candidatus Kentrum sp. MB</name>
    <dbReference type="NCBI Taxonomy" id="2138164"/>
    <lineage>
        <taxon>Bacteria</taxon>
        <taxon>Pseudomonadati</taxon>
        <taxon>Pseudomonadota</taxon>
        <taxon>Gammaproteobacteria</taxon>
        <taxon>Candidatus Kentrum</taxon>
    </lineage>
</organism>
<evidence type="ECO:0000313" key="1">
    <source>
        <dbReference type="EMBL" id="VFK22919.1"/>
    </source>
</evidence>
<dbReference type="AlphaFoldDB" id="A0A450XB35"/>
<proteinExistence type="predicted"/>
<dbReference type="EMBL" id="CAADFO010000003">
    <property type="protein sequence ID" value="VFK22919.1"/>
    <property type="molecule type" value="Genomic_DNA"/>
</dbReference>
<dbReference type="EMBL" id="CAADFQ010000001">
    <property type="protein sequence ID" value="VFK26534.1"/>
    <property type="molecule type" value="Genomic_DNA"/>
</dbReference>
<accession>A0A450XB35</accession>
<sequence length="70" mass="8103">MALRYARFVADRSAIFRCFTKTGKRITEFFDTENLVFLFHCRLPLESGDESQIHYVGIYFGGKCNDMGPD</sequence>
<protein>
    <submittedName>
        <fullName evidence="2">Uncharacterized protein</fullName>
    </submittedName>
</protein>
<dbReference type="EMBL" id="CAADGH010000006">
    <property type="protein sequence ID" value="VFK74558.1"/>
    <property type="molecule type" value="Genomic_DNA"/>
</dbReference>
<evidence type="ECO:0000313" key="3">
    <source>
        <dbReference type="EMBL" id="VFK74558.1"/>
    </source>
</evidence>
<reference evidence="2" key="1">
    <citation type="submission" date="2019-02" db="EMBL/GenBank/DDBJ databases">
        <authorList>
            <person name="Gruber-Vodicka R. H."/>
            <person name="Seah K. B. B."/>
        </authorList>
    </citation>
    <scope>NUCLEOTIDE SEQUENCE</scope>
    <source>
        <strain evidence="1">BECK_BZ197</strain>
        <strain evidence="3">BECK_BZ198</strain>
        <strain evidence="2">BECK_BZ199</strain>
    </source>
</reference>
<name>A0A450XB35_9GAMM</name>
<gene>
    <name evidence="1" type="ORF">BECKMB1821G_GA0114241_100338</name>
    <name evidence="3" type="ORF">BECKMB1821H_GA0114242_100649</name>
    <name evidence="2" type="ORF">BECKMB1821I_GA0114274_100125</name>
</gene>